<name>A0AAD4EP84_9PEZI</name>
<gene>
    <name evidence="9" type="ORF">NEMBOFW57_009350</name>
</gene>
<evidence type="ECO:0000256" key="5">
    <source>
        <dbReference type="ARBA" id="ARBA00023063"/>
    </source>
</evidence>
<evidence type="ECO:0000256" key="4">
    <source>
        <dbReference type="ARBA" id="ARBA00022989"/>
    </source>
</evidence>
<feature type="transmembrane region" description="Helical" evidence="7">
    <location>
        <begin position="22"/>
        <end position="40"/>
    </location>
</feature>
<feature type="domain" description="Major facilitator superfamily (MFS) profile" evidence="8">
    <location>
        <begin position="1"/>
        <end position="153"/>
    </location>
</feature>
<dbReference type="Proteomes" id="UP001197093">
    <property type="component" value="Unassembled WGS sequence"/>
</dbReference>
<comment type="caution">
    <text evidence="9">The sequence shown here is derived from an EMBL/GenBank/DDBJ whole genome shotgun (WGS) entry which is preliminary data.</text>
</comment>
<evidence type="ECO:0000313" key="9">
    <source>
        <dbReference type="EMBL" id="KAG7284739.1"/>
    </source>
</evidence>
<dbReference type="SUPFAM" id="SSF103473">
    <property type="entry name" value="MFS general substrate transporter"/>
    <property type="match status" value="1"/>
</dbReference>
<evidence type="ECO:0000256" key="3">
    <source>
        <dbReference type="ARBA" id="ARBA00022692"/>
    </source>
</evidence>
<dbReference type="GO" id="GO:0042128">
    <property type="term" value="P:nitrate assimilation"/>
    <property type="evidence" value="ECO:0007669"/>
    <property type="project" value="UniProtKB-KW"/>
</dbReference>
<feature type="transmembrane region" description="Helical" evidence="7">
    <location>
        <begin position="52"/>
        <end position="70"/>
    </location>
</feature>
<dbReference type="InterPro" id="IPR044772">
    <property type="entry name" value="NO3_transporter"/>
</dbReference>
<reference evidence="9" key="1">
    <citation type="submission" date="2023-02" db="EMBL/GenBank/DDBJ databases">
        <authorList>
            <person name="Palmer J.M."/>
        </authorList>
    </citation>
    <scope>NUCLEOTIDE SEQUENCE</scope>
    <source>
        <strain evidence="9">FW57</strain>
    </source>
</reference>
<dbReference type="InterPro" id="IPR036259">
    <property type="entry name" value="MFS_trans_sf"/>
</dbReference>
<evidence type="ECO:0000256" key="2">
    <source>
        <dbReference type="ARBA" id="ARBA00008432"/>
    </source>
</evidence>
<proteinExistence type="inferred from homology"/>
<evidence type="ECO:0000259" key="8">
    <source>
        <dbReference type="PROSITE" id="PS50850"/>
    </source>
</evidence>
<evidence type="ECO:0000256" key="6">
    <source>
        <dbReference type="ARBA" id="ARBA00023136"/>
    </source>
</evidence>
<dbReference type="GO" id="GO:0016020">
    <property type="term" value="C:membrane"/>
    <property type="evidence" value="ECO:0007669"/>
    <property type="project" value="UniProtKB-SubCell"/>
</dbReference>
<feature type="transmembrane region" description="Helical" evidence="7">
    <location>
        <begin position="109"/>
        <end position="128"/>
    </location>
</feature>
<organism evidence="9 10">
    <name type="scientific">Staphylotrichum longicolle</name>
    <dbReference type="NCBI Taxonomy" id="669026"/>
    <lineage>
        <taxon>Eukaryota</taxon>
        <taxon>Fungi</taxon>
        <taxon>Dikarya</taxon>
        <taxon>Ascomycota</taxon>
        <taxon>Pezizomycotina</taxon>
        <taxon>Sordariomycetes</taxon>
        <taxon>Sordariomycetidae</taxon>
        <taxon>Sordariales</taxon>
        <taxon>Chaetomiaceae</taxon>
        <taxon>Staphylotrichum</taxon>
    </lineage>
</organism>
<dbReference type="EMBL" id="JAHCVI010000005">
    <property type="protein sequence ID" value="KAG7284739.1"/>
    <property type="molecule type" value="Genomic_DNA"/>
</dbReference>
<comment type="similarity">
    <text evidence="2">Belongs to the major facilitator superfamily. Nitrate/nitrite porter (TC 2.A.1.8) family.</text>
</comment>
<evidence type="ECO:0000313" key="10">
    <source>
        <dbReference type="Proteomes" id="UP001197093"/>
    </source>
</evidence>
<dbReference type="InterPro" id="IPR011701">
    <property type="entry name" value="MFS"/>
</dbReference>
<evidence type="ECO:0000256" key="1">
    <source>
        <dbReference type="ARBA" id="ARBA00004141"/>
    </source>
</evidence>
<dbReference type="InterPro" id="IPR020846">
    <property type="entry name" value="MFS_dom"/>
</dbReference>
<sequence length="153" mass="16200">MNLGLQLTATIKQDLHLSPSQVANSNIISLCVTLLVRVVAGPLCDQFGPRKVFSGLLLLGSIPLGLAPLVRSVEGLYVSRFFIGILGGTLVPCQVWSMTFFDKNIVGTANALAGGFGTAGGGITYFIMPAVYDSFVARGHSVGQSWRLTFIVP</sequence>
<evidence type="ECO:0000256" key="7">
    <source>
        <dbReference type="SAM" id="Phobius"/>
    </source>
</evidence>
<dbReference type="Pfam" id="PF07690">
    <property type="entry name" value="MFS_1"/>
    <property type="match status" value="1"/>
</dbReference>
<dbReference type="GO" id="GO:0015112">
    <property type="term" value="F:nitrate transmembrane transporter activity"/>
    <property type="evidence" value="ECO:0007669"/>
    <property type="project" value="InterPro"/>
</dbReference>
<keyword evidence="4 7" id="KW-1133">Transmembrane helix</keyword>
<protein>
    <recommendedName>
        <fullName evidence="8">Major facilitator superfamily (MFS) profile domain-containing protein</fullName>
    </recommendedName>
</protein>
<dbReference type="Gene3D" id="1.20.1250.20">
    <property type="entry name" value="MFS general substrate transporter like domains"/>
    <property type="match status" value="1"/>
</dbReference>
<dbReference type="AlphaFoldDB" id="A0AAD4EP84"/>
<feature type="transmembrane region" description="Helical" evidence="7">
    <location>
        <begin position="76"/>
        <end position="97"/>
    </location>
</feature>
<dbReference type="PROSITE" id="PS50850">
    <property type="entry name" value="MFS"/>
    <property type="match status" value="1"/>
</dbReference>
<accession>A0AAD4EP84</accession>
<comment type="subcellular location">
    <subcellularLocation>
        <location evidence="1">Membrane</location>
        <topology evidence="1">Multi-pass membrane protein</topology>
    </subcellularLocation>
</comment>
<dbReference type="PANTHER" id="PTHR23515">
    <property type="entry name" value="HIGH-AFFINITY NITRATE TRANSPORTER 2.3"/>
    <property type="match status" value="1"/>
</dbReference>
<keyword evidence="5" id="KW-0534">Nitrate assimilation</keyword>
<keyword evidence="10" id="KW-1185">Reference proteome</keyword>
<keyword evidence="6 7" id="KW-0472">Membrane</keyword>
<keyword evidence="3 7" id="KW-0812">Transmembrane</keyword>